<comment type="caution">
    <text evidence="1">The sequence shown here is derived from an EMBL/GenBank/DDBJ whole genome shotgun (WGS) entry which is preliminary data.</text>
</comment>
<protein>
    <recommendedName>
        <fullName evidence="3">DUF29 domain-containing protein</fullName>
    </recommendedName>
</protein>
<dbReference type="PANTHER" id="PTHR34235:SF1">
    <property type="entry name" value="SLR0416 PROTEIN"/>
    <property type="match status" value="1"/>
</dbReference>
<dbReference type="InterPro" id="IPR002636">
    <property type="entry name" value="DUF29"/>
</dbReference>
<dbReference type="EMBL" id="NBYN01000012">
    <property type="protein sequence ID" value="OSO94410.1"/>
    <property type="molecule type" value="Genomic_DNA"/>
</dbReference>
<dbReference type="PANTHER" id="PTHR34235">
    <property type="entry name" value="SLR1203 PROTEIN-RELATED"/>
    <property type="match status" value="1"/>
</dbReference>
<accession>A0A1X4GBK3</accession>
<organism evidence="1 2">
    <name type="scientific">Cylindrospermopsis raciborskii CENA303</name>
    <dbReference type="NCBI Taxonomy" id="1170769"/>
    <lineage>
        <taxon>Bacteria</taxon>
        <taxon>Bacillati</taxon>
        <taxon>Cyanobacteriota</taxon>
        <taxon>Cyanophyceae</taxon>
        <taxon>Nostocales</taxon>
        <taxon>Aphanizomenonaceae</taxon>
        <taxon>Cylindrospermopsis</taxon>
    </lineage>
</organism>
<evidence type="ECO:0008006" key="3">
    <source>
        <dbReference type="Google" id="ProtNLM"/>
    </source>
</evidence>
<proteinExistence type="predicted"/>
<dbReference type="AlphaFoldDB" id="A0A1X4GBK3"/>
<reference evidence="2" key="1">
    <citation type="submission" date="2017-04" db="EMBL/GenBank/DDBJ databases">
        <authorList>
            <person name="Abreu V.A."/>
            <person name="Popin R.V."/>
            <person name="Rigonato J."/>
            <person name="Andreote A.P."/>
            <person name="Schaker P.C."/>
            <person name="Hoff-Risseti C."/>
            <person name="Alvarenga D.O."/>
            <person name="Varani A.M."/>
            <person name="Fiore M.F."/>
        </authorList>
    </citation>
    <scope>NUCLEOTIDE SEQUENCE [LARGE SCALE GENOMIC DNA]</scope>
    <source>
        <strain evidence="2">CENA303</strain>
    </source>
</reference>
<name>A0A1X4GBK3_9CYAN</name>
<gene>
    <name evidence="1" type="ORF">B7O87_03100</name>
</gene>
<dbReference type="RefSeq" id="WP_085727171.1">
    <property type="nucleotide sequence ID" value="NZ_NBYN01000012.1"/>
</dbReference>
<dbReference type="Pfam" id="PF01724">
    <property type="entry name" value="DUF29"/>
    <property type="match status" value="1"/>
</dbReference>
<evidence type="ECO:0000313" key="2">
    <source>
        <dbReference type="Proteomes" id="UP000192997"/>
    </source>
</evidence>
<evidence type="ECO:0000313" key="1">
    <source>
        <dbReference type="EMBL" id="OSO94410.1"/>
    </source>
</evidence>
<dbReference type="Proteomes" id="UP000192997">
    <property type="component" value="Unassembled WGS sequence"/>
</dbReference>
<dbReference type="Gene3D" id="1.20.1220.20">
    <property type="entry name" value="Uncharcterised protein PF01724"/>
    <property type="match status" value="1"/>
</dbReference>
<sequence length="141" mass="16891">MVTLYEQDFALWSEKMADLIVRKCFDELDITNLVEEIRDLSKRERDRLFSSMRLILHHLLKWDYQPELRSRRWLLTIQRERSNIEDYLAGSPSLKKYMTDEYLYKTYQKARLDAIAETGLEMPISCSYTLNDIISRSLTLT</sequence>